<keyword evidence="5" id="KW-1015">Disulfide bond</keyword>
<dbReference type="CDD" id="cd00041">
    <property type="entry name" value="CUB"/>
    <property type="match status" value="1"/>
</dbReference>
<dbReference type="InterPro" id="IPR036852">
    <property type="entry name" value="Peptidase_S8/S53_dom_sf"/>
</dbReference>
<accession>A0A4R1ETH7</accession>
<dbReference type="Gene3D" id="2.60.120.290">
    <property type="entry name" value="Spermadhesin, CUB domain"/>
    <property type="match status" value="1"/>
</dbReference>
<dbReference type="PRINTS" id="PR00723">
    <property type="entry name" value="SUBTILISIN"/>
</dbReference>
<dbReference type="SUPFAM" id="SSF49854">
    <property type="entry name" value="Spermadhesin, CUB domain"/>
    <property type="match status" value="1"/>
</dbReference>
<evidence type="ECO:0000259" key="7">
    <source>
        <dbReference type="PROSITE" id="PS01180"/>
    </source>
</evidence>
<name>A0A4R1ETH7_9GAMM</name>
<keyword evidence="9" id="KW-1185">Reference proteome</keyword>
<gene>
    <name evidence="8" type="ORF">EV695_2900</name>
</gene>
<dbReference type="InterPro" id="IPR023827">
    <property type="entry name" value="Peptidase_S8_Asp-AS"/>
</dbReference>
<dbReference type="EMBL" id="SMFQ01000004">
    <property type="protein sequence ID" value="TCJ84937.1"/>
    <property type="molecule type" value="Genomic_DNA"/>
</dbReference>
<keyword evidence="2 6" id="KW-0645">Protease</keyword>
<dbReference type="InterPro" id="IPR015500">
    <property type="entry name" value="Peptidase_S8_subtilisin-rel"/>
</dbReference>
<feature type="active site" description="Charge relay system" evidence="6">
    <location>
        <position position="60"/>
    </location>
</feature>
<dbReference type="AlphaFoldDB" id="A0A4R1ETH7"/>
<feature type="active site" description="Charge relay system" evidence="6">
    <location>
        <position position="277"/>
    </location>
</feature>
<evidence type="ECO:0000313" key="9">
    <source>
        <dbReference type="Proteomes" id="UP000294887"/>
    </source>
</evidence>
<dbReference type="InterPro" id="IPR000859">
    <property type="entry name" value="CUB_dom"/>
</dbReference>
<feature type="domain" description="CUB" evidence="7">
    <location>
        <begin position="461"/>
        <end position="570"/>
    </location>
</feature>
<evidence type="ECO:0000256" key="2">
    <source>
        <dbReference type="ARBA" id="ARBA00022670"/>
    </source>
</evidence>
<evidence type="ECO:0000256" key="1">
    <source>
        <dbReference type="ARBA" id="ARBA00011073"/>
    </source>
</evidence>
<dbReference type="Proteomes" id="UP000294887">
    <property type="component" value="Unassembled WGS sequence"/>
</dbReference>
<evidence type="ECO:0000256" key="4">
    <source>
        <dbReference type="ARBA" id="ARBA00022825"/>
    </source>
</evidence>
<dbReference type="Pfam" id="PF00431">
    <property type="entry name" value="CUB"/>
    <property type="match status" value="1"/>
</dbReference>
<dbReference type="Pfam" id="PF00082">
    <property type="entry name" value="Peptidase_S8"/>
    <property type="match status" value="1"/>
</dbReference>
<protein>
    <submittedName>
        <fullName evidence="8">CUB-like protein</fullName>
    </submittedName>
</protein>
<proteinExistence type="inferred from homology"/>
<evidence type="ECO:0000256" key="3">
    <source>
        <dbReference type="ARBA" id="ARBA00022801"/>
    </source>
</evidence>
<evidence type="ECO:0000313" key="8">
    <source>
        <dbReference type="EMBL" id="TCJ84937.1"/>
    </source>
</evidence>
<dbReference type="InterPro" id="IPR050131">
    <property type="entry name" value="Peptidase_S8_subtilisin-like"/>
</dbReference>
<dbReference type="GO" id="GO:0006508">
    <property type="term" value="P:proteolysis"/>
    <property type="evidence" value="ECO:0007669"/>
    <property type="project" value="UniProtKB-KW"/>
</dbReference>
<evidence type="ECO:0000256" key="5">
    <source>
        <dbReference type="ARBA" id="ARBA00023157"/>
    </source>
</evidence>
<keyword evidence="4 6" id="KW-0720">Serine protease</keyword>
<comment type="caution">
    <text evidence="8">The sequence shown here is derived from an EMBL/GenBank/DDBJ whole genome shotgun (WGS) entry which is preliminary data.</text>
</comment>
<dbReference type="PANTHER" id="PTHR43806">
    <property type="entry name" value="PEPTIDASE S8"/>
    <property type="match status" value="1"/>
</dbReference>
<dbReference type="PANTHER" id="PTHR43806:SF11">
    <property type="entry name" value="CEREVISIN-RELATED"/>
    <property type="match status" value="1"/>
</dbReference>
<dbReference type="PROSITE" id="PS00136">
    <property type="entry name" value="SUBTILASE_ASP"/>
    <property type="match status" value="1"/>
</dbReference>
<dbReference type="GO" id="GO:0004252">
    <property type="term" value="F:serine-type endopeptidase activity"/>
    <property type="evidence" value="ECO:0007669"/>
    <property type="project" value="UniProtKB-UniRule"/>
</dbReference>
<dbReference type="SUPFAM" id="SSF52743">
    <property type="entry name" value="Subtilisin-like"/>
    <property type="match status" value="1"/>
</dbReference>
<dbReference type="Gene3D" id="3.40.50.200">
    <property type="entry name" value="Peptidase S8/S53 domain"/>
    <property type="match status" value="1"/>
</dbReference>
<dbReference type="SMART" id="SM00042">
    <property type="entry name" value="CUB"/>
    <property type="match status" value="1"/>
</dbReference>
<evidence type="ECO:0000256" key="6">
    <source>
        <dbReference type="PROSITE-ProRule" id="PRU01240"/>
    </source>
</evidence>
<comment type="similarity">
    <text evidence="1 6">Belongs to the peptidase S8 family.</text>
</comment>
<organism evidence="8 9">
    <name type="scientific">Cocleimonas flava</name>
    <dbReference type="NCBI Taxonomy" id="634765"/>
    <lineage>
        <taxon>Bacteria</taxon>
        <taxon>Pseudomonadati</taxon>
        <taxon>Pseudomonadota</taxon>
        <taxon>Gammaproteobacteria</taxon>
        <taxon>Thiotrichales</taxon>
        <taxon>Thiotrichaceae</taxon>
        <taxon>Cocleimonas</taxon>
    </lineage>
</organism>
<dbReference type="InterPro" id="IPR000209">
    <property type="entry name" value="Peptidase_S8/S53_dom"/>
</dbReference>
<dbReference type="PROSITE" id="PS51892">
    <property type="entry name" value="SUBTILASE"/>
    <property type="match status" value="1"/>
</dbReference>
<keyword evidence="3 6" id="KW-0378">Hydrolase</keyword>
<dbReference type="PROSITE" id="PS01180">
    <property type="entry name" value="CUB"/>
    <property type="match status" value="1"/>
</dbReference>
<sequence length="572" mass="62479">MIKQLQIALVPALIIGLLLNMVTVQAQEITEQSSYLAQIKLPKMIGSGNPKNKILIAIVDDGIRTSHKDINKYIWNNPLENPENGMDDDGNGYVNDINGWDLADNNNSVIPPLNTRFDFYHGTHLAGIITRITESIYGDNAPKYIKIIPVKSIKNEANTPYIKYGYQGIEYAINAGADIILTAWGVGHVSDHESKILKQAKDKGILVVAAAGNLSTNSKQYPAAEASVLSVAALDIDNKKIKPSNFGAYVDISAPGEDIYSASFSTDSGYEKHTGTSQSSAIITAVAAIVKLQNPAYSWEQVKACIKNSADQIDAINPRFSNKLGAGAVNLAKAIACDSLKNNNENNKRLINPQGYLNLTSNINISGDQQSRTWSIKPNGRFKGIRFRKVSLSSDTGDAVISVHKGLTADSPAFLQYSLASMPDSFYIPGATASVRLKANSPLEGLVEYKVEPIDFTTLYCSDTKFLKKEGVLEDGSGADDYSYNSSCKWLITAPQGKVIRFNFAELNTEAKIDKLYFFNGEKTNGKIMALISGSKLPPEIVSWGNKVLIWFVSDGKNQGQGWKFNYSFEDL</sequence>
<dbReference type="InterPro" id="IPR035914">
    <property type="entry name" value="Sperma_CUB_dom_sf"/>
</dbReference>
<dbReference type="RefSeq" id="WP_243651639.1">
    <property type="nucleotide sequence ID" value="NZ_BAAAFU010000006.1"/>
</dbReference>
<reference evidence="8 9" key="1">
    <citation type="submission" date="2019-03" db="EMBL/GenBank/DDBJ databases">
        <title>Genomic Encyclopedia of Type Strains, Phase IV (KMG-IV): sequencing the most valuable type-strain genomes for metagenomic binning, comparative biology and taxonomic classification.</title>
        <authorList>
            <person name="Goeker M."/>
        </authorList>
    </citation>
    <scope>NUCLEOTIDE SEQUENCE [LARGE SCALE GENOMIC DNA]</scope>
    <source>
        <strain evidence="8 9">DSM 24830</strain>
    </source>
</reference>
<feature type="active site" description="Charge relay system" evidence="6">
    <location>
        <position position="121"/>
    </location>
</feature>